<evidence type="ECO:0000313" key="4">
    <source>
        <dbReference type="Proteomes" id="UP000183180"/>
    </source>
</evidence>
<gene>
    <name evidence="3" type="ORF">SAMN04488548_1342289</name>
</gene>
<dbReference type="Proteomes" id="UP000183180">
    <property type="component" value="Unassembled WGS sequence"/>
</dbReference>
<evidence type="ECO:0008006" key="5">
    <source>
        <dbReference type="Google" id="ProtNLM"/>
    </source>
</evidence>
<evidence type="ECO:0000313" key="3">
    <source>
        <dbReference type="EMBL" id="SDU57563.1"/>
    </source>
</evidence>
<feature type="transmembrane region" description="Helical" evidence="2">
    <location>
        <begin position="168"/>
        <end position="189"/>
    </location>
</feature>
<dbReference type="OrthoDB" id="4377150at2"/>
<evidence type="ECO:0000256" key="1">
    <source>
        <dbReference type="SAM" id="MobiDB-lite"/>
    </source>
</evidence>
<dbReference type="InterPro" id="IPR035166">
    <property type="entry name" value="DUF5336"/>
</dbReference>
<dbReference type="Pfam" id="PF17270">
    <property type="entry name" value="DUF5336"/>
    <property type="match status" value="1"/>
</dbReference>
<feature type="transmembrane region" description="Helical" evidence="2">
    <location>
        <begin position="143"/>
        <end position="161"/>
    </location>
</feature>
<accession>A0A1H2JMH2</accession>
<feature type="region of interest" description="Disordered" evidence="1">
    <location>
        <begin position="1"/>
        <end position="74"/>
    </location>
</feature>
<evidence type="ECO:0000256" key="2">
    <source>
        <dbReference type="SAM" id="Phobius"/>
    </source>
</evidence>
<feature type="compositionally biased region" description="Pro residues" evidence="1">
    <location>
        <begin position="16"/>
        <end position="25"/>
    </location>
</feature>
<feature type="compositionally biased region" description="Low complexity" evidence="1">
    <location>
        <begin position="48"/>
        <end position="61"/>
    </location>
</feature>
<dbReference type="EMBL" id="FNLM01000034">
    <property type="protein sequence ID" value="SDU57563.1"/>
    <property type="molecule type" value="Genomic_DNA"/>
</dbReference>
<name>A0A1H2JMH2_9ACTN</name>
<keyword evidence="2" id="KW-1133">Transmembrane helix</keyword>
<feature type="transmembrane region" description="Helical" evidence="2">
    <location>
        <begin position="195"/>
        <end position="222"/>
    </location>
</feature>
<dbReference type="AlphaFoldDB" id="A0A1H2JMH2"/>
<dbReference type="STRING" id="158898.SAMN04488548_1342289"/>
<reference evidence="3 4" key="1">
    <citation type="submission" date="2016-10" db="EMBL/GenBank/DDBJ databases">
        <authorList>
            <person name="de Groot N.N."/>
        </authorList>
    </citation>
    <scope>NUCLEOTIDE SEQUENCE [LARGE SCALE GENOMIC DNA]</scope>
    <source>
        <strain evidence="3 4">DSM 44215</strain>
    </source>
</reference>
<feature type="transmembrane region" description="Helical" evidence="2">
    <location>
        <begin position="84"/>
        <end position="106"/>
    </location>
</feature>
<proteinExistence type="predicted"/>
<organism evidence="3 4">
    <name type="scientific">Gordonia westfalica</name>
    <dbReference type="NCBI Taxonomy" id="158898"/>
    <lineage>
        <taxon>Bacteria</taxon>
        <taxon>Bacillati</taxon>
        <taxon>Actinomycetota</taxon>
        <taxon>Actinomycetes</taxon>
        <taxon>Mycobacteriales</taxon>
        <taxon>Gordoniaceae</taxon>
        <taxon>Gordonia</taxon>
    </lineage>
</organism>
<dbReference type="RefSeq" id="WP_074850734.1">
    <property type="nucleotide sequence ID" value="NZ_FNLM01000034.1"/>
</dbReference>
<protein>
    <recommendedName>
        <fullName evidence="5">DUF5336 domain-containing protein</fullName>
    </recommendedName>
</protein>
<sequence length="230" mass="23703">MNPGDPNQQQGGQWSPAPPGPPPSGGFPGNPDETAQVQGGPPTGGVPGQQWGPPGPQNQYPTGGWGPAPGMGPQRTAARPDLSVIFAFAAAVAGVVTYFMGFVSWINVSAGPQQGIDPWGRNFGDGLGSVPGFFSEDVVLNPGKFFILLGVVGVATTFVLVPRYRRALPFLAVIALAGWLALFASALVMPPFVELGAGAILGLIFGFVQVALLMTASFLYGLKKDDATPS</sequence>
<keyword evidence="2" id="KW-0812">Transmembrane</keyword>
<keyword evidence="2" id="KW-0472">Membrane</keyword>